<reference evidence="1 2" key="1">
    <citation type="journal article" date="2022" name="DNA Res.">
        <title>Chromosomal-level genome assembly of the orchid tree Bauhinia variegata (Leguminosae; Cercidoideae) supports the allotetraploid origin hypothesis of Bauhinia.</title>
        <authorList>
            <person name="Zhong Y."/>
            <person name="Chen Y."/>
            <person name="Zheng D."/>
            <person name="Pang J."/>
            <person name="Liu Y."/>
            <person name="Luo S."/>
            <person name="Meng S."/>
            <person name="Qian L."/>
            <person name="Wei D."/>
            <person name="Dai S."/>
            <person name="Zhou R."/>
        </authorList>
    </citation>
    <scope>NUCLEOTIDE SEQUENCE [LARGE SCALE GENOMIC DNA]</scope>
    <source>
        <strain evidence="1">BV-YZ2020</strain>
    </source>
</reference>
<gene>
    <name evidence="1" type="ORF">L6164_028220</name>
</gene>
<keyword evidence="2" id="KW-1185">Reference proteome</keyword>
<organism evidence="1 2">
    <name type="scientific">Bauhinia variegata</name>
    <name type="common">Purple orchid tree</name>
    <name type="synonym">Phanera variegata</name>
    <dbReference type="NCBI Taxonomy" id="167791"/>
    <lineage>
        <taxon>Eukaryota</taxon>
        <taxon>Viridiplantae</taxon>
        <taxon>Streptophyta</taxon>
        <taxon>Embryophyta</taxon>
        <taxon>Tracheophyta</taxon>
        <taxon>Spermatophyta</taxon>
        <taxon>Magnoliopsida</taxon>
        <taxon>eudicotyledons</taxon>
        <taxon>Gunneridae</taxon>
        <taxon>Pentapetalae</taxon>
        <taxon>rosids</taxon>
        <taxon>fabids</taxon>
        <taxon>Fabales</taxon>
        <taxon>Fabaceae</taxon>
        <taxon>Cercidoideae</taxon>
        <taxon>Cercideae</taxon>
        <taxon>Bauhiniinae</taxon>
        <taxon>Bauhinia</taxon>
    </lineage>
</organism>
<protein>
    <submittedName>
        <fullName evidence="1">Uncharacterized protein</fullName>
    </submittedName>
</protein>
<evidence type="ECO:0000313" key="1">
    <source>
        <dbReference type="EMBL" id="KAI4315406.1"/>
    </source>
</evidence>
<accession>A0ACB9LVE3</accession>
<comment type="caution">
    <text evidence="1">The sequence shown here is derived from an EMBL/GenBank/DDBJ whole genome shotgun (WGS) entry which is preliminary data.</text>
</comment>
<evidence type="ECO:0000313" key="2">
    <source>
        <dbReference type="Proteomes" id="UP000828941"/>
    </source>
</evidence>
<sequence>MQPDTSESNRDFLVGLSPGGCRQKTDSIKSSMIDSGSSHMPELQFKNWHLPFPAEVHCSINIDLMLSCASGLAAPAKLIRFLRFDLIIFNCHAIISSSE</sequence>
<dbReference type="Proteomes" id="UP000828941">
    <property type="component" value="Chromosome 11"/>
</dbReference>
<dbReference type="EMBL" id="CM039436">
    <property type="protein sequence ID" value="KAI4315406.1"/>
    <property type="molecule type" value="Genomic_DNA"/>
</dbReference>
<name>A0ACB9LVE3_BAUVA</name>
<proteinExistence type="predicted"/>